<dbReference type="Gene3D" id="1.10.10.10">
    <property type="entry name" value="Winged helix-like DNA-binding domain superfamily/Winged helix DNA-binding domain"/>
    <property type="match status" value="1"/>
</dbReference>
<evidence type="ECO:0000313" key="7">
    <source>
        <dbReference type="EMBL" id="CEJ06206.1"/>
    </source>
</evidence>
<dbReference type="GO" id="GO:0003700">
    <property type="term" value="F:DNA-binding transcription factor activity"/>
    <property type="evidence" value="ECO:0007669"/>
    <property type="project" value="InterPro"/>
</dbReference>
<keyword evidence="8" id="KW-1185">Reference proteome</keyword>
<dbReference type="EMBL" id="LR746496">
    <property type="protein sequence ID" value="CAA7599654.1"/>
    <property type="molecule type" value="Genomic_DNA"/>
</dbReference>
<sequence length="296" mass="32962">MEWNQLHYFQTVAQLQHFTQAAEAMSISQPALSRSMARLEDELGVPLFERQGRRVALSSYGQIFLKRVNRALQEISLGQQELQNLLDPFKGSVALGFIHSQGSNLVPDLLGLFRQKFPHVRFQLYQNTAHRLLESLEAADIDFCFCSQPSAHEHIRWARLFTEEIVLIVPAGHPLAGRAFVTLAELAGEPFILFKKDVSLGEIIYGLCREAGFTPKATFEGEEVGTVSGLVAAKLGIALVPRNRAAENTGIVQVPISRPKCQRVIGIAWIEERHLTPAAQHFREFVLGHFGASLPS</sequence>
<evidence type="ECO:0000256" key="4">
    <source>
        <dbReference type="ARBA" id="ARBA00023163"/>
    </source>
</evidence>
<dbReference type="GO" id="GO:0032993">
    <property type="term" value="C:protein-DNA complex"/>
    <property type="evidence" value="ECO:0007669"/>
    <property type="project" value="TreeGrafter"/>
</dbReference>
<evidence type="ECO:0000256" key="3">
    <source>
        <dbReference type="ARBA" id="ARBA00023125"/>
    </source>
</evidence>
<dbReference type="GO" id="GO:0003677">
    <property type="term" value="F:DNA binding"/>
    <property type="evidence" value="ECO:0007669"/>
    <property type="project" value="UniProtKB-KW"/>
</dbReference>
<evidence type="ECO:0000313" key="8">
    <source>
        <dbReference type="Proteomes" id="UP001071230"/>
    </source>
</evidence>
<dbReference type="FunFam" id="1.10.10.10:FF:000001">
    <property type="entry name" value="LysR family transcriptional regulator"/>
    <property type="match status" value="1"/>
</dbReference>
<reference evidence="6" key="2">
    <citation type="submission" date="2020-01" db="EMBL/GenBank/DDBJ databases">
        <authorList>
            <person name="Hornung B."/>
        </authorList>
    </citation>
    <scope>NUCLEOTIDE SEQUENCE</scope>
    <source>
        <strain evidence="6">PacBioINE</strain>
    </source>
</reference>
<name>A0A8S0WKW1_9FIRM</name>
<comment type="similarity">
    <text evidence="1">Belongs to the LysR transcriptional regulatory family.</text>
</comment>
<protein>
    <submittedName>
        <fullName evidence="7">HTH-type transcriptional regulator GltC</fullName>
    </submittedName>
    <submittedName>
        <fullName evidence="6">Transcription regulator HTH, LysR</fullName>
    </submittedName>
</protein>
<dbReference type="EMBL" id="CDGJ01000019">
    <property type="protein sequence ID" value="CEJ06206.1"/>
    <property type="molecule type" value="Genomic_DNA"/>
</dbReference>
<reference evidence="7" key="1">
    <citation type="submission" date="2014-11" db="EMBL/GenBank/DDBJ databases">
        <authorList>
            <person name="Hornung B.V."/>
        </authorList>
    </citation>
    <scope>NUCLEOTIDE SEQUENCE</scope>
    <source>
        <strain evidence="7">INE</strain>
    </source>
</reference>
<dbReference type="PROSITE" id="PS50931">
    <property type="entry name" value="HTH_LYSR"/>
    <property type="match status" value="1"/>
</dbReference>
<feature type="domain" description="HTH lysR-type" evidence="5">
    <location>
        <begin position="1"/>
        <end position="58"/>
    </location>
</feature>
<dbReference type="InterPro" id="IPR000847">
    <property type="entry name" value="LysR_HTH_N"/>
</dbReference>
<dbReference type="CDD" id="cd08434">
    <property type="entry name" value="PBP2_GltC_like"/>
    <property type="match status" value="1"/>
</dbReference>
<dbReference type="Proteomes" id="UP000836597">
    <property type="component" value="Chromosome"/>
</dbReference>
<dbReference type="Pfam" id="PF00126">
    <property type="entry name" value="HTH_1"/>
    <property type="match status" value="1"/>
</dbReference>
<dbReference type="SUPFAM" id="SSF46785">
    <property type="entry name" value="Winged helix' DNA-binding domain"/>
    <property type="match status" value="1"/>
</dbReference>
<proteinExistence type="inferred from homology"/>
<dbReference type="InterPro" id="IPR036388">
    <property type="entry name" value="WH-like_DNA-bd_sf"/>
</dbReference>
<dbReference type="AlphaFoldDB" id="A0A8S0WKW1"/>
<accession>A0A8S0WKW1</accession>
<dbReference type="PANTHER" id="PTHR30346:SF28">
    <property type="entry name" value="HTH-TYPE TRANSCRIPTIONAL REGULATOR CYNR"/>
    <property type="match status" value="1"/>
</dbReference>
<dbReference type="RefSeq" id="WP_240983432.1">
    <property type="nucleotide sequence ID" value="NZ_CDGJ01000019.1"/>
</dbReference>
<organism evidence="6">
    <name type="scientific">Acididesulfobacillus acetoxydans</name>
    <dbReference type="NCBI Taxonomy" id="1561005"/>
    <lineage>
        <taxon>Bacteria</taxon>
        <taxon>Bacillati</taxon>
        <taxon>Bacillota</taxon>
        <taxon>Clostridia</taxon>
        <taxon>Eubacteriales</taxon>
        <taxon>Peptococcaceae</taxon>
        <taxon>Acididesulfobacillus</taxon>
    </lineage>
</organism>
<dbReference type="InterPro" id="IPR005119">
    <property type="entry name" value="LysR_subst-bd"/>
</dbReference>
<keyword evidence="4" id="KW-0804">Transcription</keyword>
<evidence type="ECO:0000259" key="5">
    <source>
        <dbReference type="PROSITE" id="PS50931"/>
    </source>
</evidence>
<dbReference type="Proteomes" id="UP001071230">
    <property type="component" value="Unassembled WGS sequence"/>
</dbReference>
<gene>
    <name evidence="6" type="ORF">DEACI_0280</name>
    <name evidence="7" type="ORF">DEACI_0653</name>
</gene>
<keyword evidence="2" id="KW-0805">Transcription regulation</keyword>
<dbReference type="InterPro" id="IPR036390">
    <property type="entry name" value="WH_DNA-bd_sf"/>
</dbReference>
<keyword evidence="3" id="KW-0238">DNA-binding</keyword>
<evidence type="ECO:0000313" key="6">
    <source>
        <dbReference type="EMBL" id="CAA7599654.1"/>
    </source>
</evidence>
<evidence type="ECO:0000256" key="2">
    <source>
        <dbReference type="ARBA" id="ARBA00023015"/>
    </source>
</evidence>
<dbReference type="KEGG" id="aacx:DEACI_0280"/>
<dbReference type="Pfam" id="PF03466">
    <property type="entry name" value="LysR_substrate"/>
    <property type="match status" value="1"/>
</dbReference>
<dbReference type="PANTHER" id="PTHR30346">
    <property type="entry name" value="TRANSCRIPTIONAL DUAL REGULATOR HCAR-RELATED"/>
    <property type="match status" value="1"/>
</dbReference>
<evidence type="ECO:0000256" key="1">
    <source>
        <dbReference type="ARBA" id="ARBA00009437"/>
    </source>
</evidence>
<dbReference type="SUPFAM" id="SSF53850">
    <property type="entry name" value="Periplasmic binding protein-like II"/>
    <property type="match status" value="1"/>
</dbReference>
<dbReference type="Gene3D" id="3.40.190.290">
    <property type="match status" value="1"/>
</dbReference>
<dbReference type="PRINTS" id="PR00039">
    <property type="entry name" value="HTHLYSR"/>
</dbReference>